<dbReference type="Proteomes" id="UP000595224">
    <property type="component" value="Chromosome"/>
</dbReference>
<dbReference type="AlphaFoldDB" id="A0A7T3RC49"/>
<keyword evidence="5 10" id="KW-0812">Transmembrane</keyword>
<dbReference type="KEGG" id="tper:IWA51_08785"/>
<evidence type="ECO:0000256" key="4">
    <source>
        <dbReference type="ARBA" id="ARBA00022475"/>
    </source>
</evidence>
<comment type="subcellular location">
    <subcellularLocation>
        <location evidence="1 10">Cell membrane</location>
        <topology evidence="1 10">Multi-pass membrane protein</topology>
    </subcellularLocation>
</comment>
<evidence type="ECO:0000256" key="7">
    <source>
        <dbReference type="ARBA" id="ARBA00022989"/>
    </source>
</evidence>
<keyword evidence="7 10" id="KW-1133">Transmembrane helix</keyword>
<dbReference type="PANTHER" id="PTHR34182">
    <property type="entry name" value="PROTEIN-EXPORT MEMBRANE PROTEIN SECG"/>
    <property type="match status" value="1"/>
</dbReference>
<keyword evidence="4 10" id="KW-1003">Cell membrane</keyword>
<evidence type="ECO:0000256" key="5">
    <source>
        <dbReference type="ARBA" id="ARBA00022692"/>
    </source>
</evidence>
<evidence type="ECO:0000313" key="12">
    <source>
        <dbReference type="EMBL" id="QQA00365.1"/>
    </source>
</evidence>
<dbReference type="GO" id="GO:0009306">
    <property type="term" value="P:protein secretion"/>
    <property type="evidence" value="ECO:0007669"/>
    <property type="project" value="UniProtKB-UniRule"/>
</dbReference>
<comment type="function">
    <text evidence="10">Involved in protein export. Participates in an early event of protein translocation.</text>
</comment>
<evidence type="ECO:0000313" key="13">
    <source>
        <dbReference type="Proteomes" id="UP000595224"/>
    </source>
</evidence>
<keyword evidence="8 10" id="KW-0811">Translocation</keyword>
<dbReference type="RefSeq" id="WP_198442136.1">
    <property type="nucleotide sequence ID" value="NZ_CBCSHE010000001.1"/>
</dbReference>
<evidence type="ECO:0000256" key="8">
    <source>
        <dbReference type="ARBA" id="ARBA00023010"/>
    </source>
</evidence>
<dbReference type="InterPro" id="IPR004692">
    <property type="entry name" value="SecG"/>
</dbReference>
<reference evidence="12 13" key="1">
    <citation type="submission" date="2020-11" db="EMBL/GenBank/DDBJ databases">
        <title>Treponema Peruensis nv. sp., first commensal Treponema isolated from human feces.</title>
        <authorList>
            <person name="Belkhou C."/>
            <person name="Raes J."/>
        </authorList>
    </citation>
    <scope>NUCLEOTIDE SEQUENCE [LARGE SCALE GENOMIC DNA]</scope>
    <source>
        <strain evidence="12 13">RCC2812</strain>
    </source>
</reference>
<dbReference type="Pfam" id="PF03840">
    <property type="entry name" value="SecG"/>
    <property type="match status" value="1"/>
</dbReference>
<dbReference type="EMBL" id="CP064936">
    <property type="protein sequence ID" value="QQA00365.1"/>
    <property type="molecule type" value="Genomic_DNA"/>
</dbReference>
<comment type="similarity">
    <text evidence="2 10">Belongs to the SecG family.</text>
</comment>
<organism evidence="12 13">
    <name type="scientific">Treponema peruense</name>
    <dbReference type="NCBI Taxonomy" id="2787628"/>
    <lineage>
        <taxon>Bacteria</taxon>
        <taxon>Pseudomonadati</taxon>
        <taxon>Spirochaetota</taxon>
        <taxon>Spirochaetia</taxon>
        <taxon>Spirochaetales</taxon>
        <taxon>Treponemataceae</taxon>
        <taxon>Treponema</taxon>
    </lineage>
</organism>
<dbReference type="GO" id="GO:0005886">
    <property type="term" value="C:plasma membrane"/>
    <property type="evidence" value="ECO:0007669"/>
    <property type="project" value="UniProtKB-SubCell"/>
</dbReference>
<sequence>MGVVRTILLVAFVIICVLLVLLVLVQNEDNNGMGSAFGGGQSAAFGAHSASVLTKTTGVFVALFFIVAFSLSLLNKAPARASLDDAAVQVQGAEETASSSDSNWIDQELENEVPQQTISDPSAKKTE</sequence>
<dbReference type="GO" id="GO:0015450">
    <property type="term" value="F:protein-transporting ATPase activity"/>
    <property type="evidence" value="ECO:0007669"/>
    <property type="project" value="UniProtKB-UniRule"/>
</dbReference>
<feature type="transmembrane region" description="Helical" evidence="10">
    <location>
        <begin position="57"/>
        <end position="74"/>
    </location>
</feature>
<feature type="transmembrane region" description="Helical" evidence="10">
    <location>
        <begin position="7"/>
        <end position="25"/>
    </location>
</feature>
<evidence type="ECO:0000256" key="2">
    <source>
        <dbReference type="ARBA" id="ARBA00008445"/>
    </source>
</evidence>
<evidence type="ECO:0000256" key="9">
    <source>
        <dbReference type="ARBA" id="ARBA00023136"/>
    </source>
</evidence>
<accession>A0A7T3RC49</accession>
<evidence type="ECO:0000256" key="3">
    <source>
        <dbReference type="ARBA" id="ARBA00022448"/>
    </source>
</evidence>
<protein>
    <recommendedName>
        <fullName evidence="10">Protein-export membrane protein SecG</fullName>
    </recommendedName>
</protein>
<keyword evidence="6 10" id="KW-0653">Protein transport</keyword>
<feature type="compositionally biased region" description="Polar residues" evidence="11">
    <location>
        <begin position="96"/>
        <end position="105"/>
    </location>
</feature>
<evidence type="ECO:0000256" key="11">
    <source>
        <dbReference type="SAM" id="MobiDB-lite"/>
    </source>
</evidence>
<name>A0A7T3RC49_9SPIR</name>
<feature type="region of interest" description="Disordered" evidence="11">
    <location>
        <begin position="94"/>
        <end position="127"/>
    </location>
</feature>
<gene>
    <name evidence="12" type="primary">secG</name>
    <name evidence="12" type="ORF">IWA51_08785</name>
</gene>
<keyword evidence="3 10" id="KW-0813">Transport</keyword>
<evidence type="ECO:0000256" key="1">
    <source>
        <dbReference type="ARBA" id="ARBA00004651"/>
    </source>
</evidence>
<keyword evidence="13" id="KW-1185">Reference proteome</keyword>
<evidence type="ECO:0000256" key="10">
    <source>
        <dbReference type="RuleBase" id="RU365087"/>
    </source>
</evidence>
<keyword evidence="9 10" id="KW-0472">Membrane</keyword>
<dbReference type="NCBIfam" id="TIGR00810">
    <property type="entry name" value="secG"/>
    <property type="match status" value="1"/>
</dbReference>
<proteinExistence type="inferred from homology"/>
<dbReference type="PANTHER" id="PTHR34182:SF1">
    <property type="entry name" value="PROTEIN-EXPORT MEMBRANE PROTEIN SECG"/>
    <property type="match status" value="1"/>
</dbReference>
<dbReference type="PRINTS" id="PR01651">
    <property type="entry name" value="SECGEXPORT"/>
</dbReference>
<dbReference type="GO" id="GO:0065002">
    <property type="term" value="P:intracellular protein transmembrane transport"/>
    <property type="evidence" value="ECO:0007669"/>
    <property type="project" value="TreeGrafter"/>
</dbReference>
<evidence type="ECO:0000256" key="6">
    <source>
        <dbReference type="ARBA" id="ARBA00022927"/>
    </source>
</evidence>
<dbReference type="GO" id="GO:0043952">
    <property type="term" value="P:protein transport by the Sec complex"/>
    <property type="evidence" value="ECO:0007669"/>
    <property type="project" value="TreeGrafter"/>
</dbReference>